<dbReference type="GeneID" id="140005233"/>
<accession>A0ABM4U3Z4</accession>
<evidence type="ECO:0000313" key="2">
    <source>
        <dbReference type="RefSeq" id="XP_071902010.1"/>
    </source>
</evidence>
<name>A0ABM4U3Z4_COFAR</name>
<dbReference type="Proteomes" id="UP001652660">
    <property type="component" value="Chromosome 4c"/>
</dbReference>
<protein>
    <submittedName>
        <fullName evidence="2">Uncharacterized protein</fullName>
    </submittedName>
</protein>
<proteinExistence type="predicted"/>
<keyword evidence="1" id="KW-1185">Reference proteome</keyword>
<evidence type="ECO:0000313" key="1">
    <source>
        <dbReference type="Proteomes" id="UP001652660"/>
    </source>
</evidence>
<sequence>MGRWARRLVNIMVVALWPSPIYVLLSIQKPSGQIDLLSEFLVQKKWKCLLASSIPMRVLLQTLHLVNLSSALLREVIASVNRSFKCYIWCTRSRSNSWC</sequence>
<reference evidence="2" key="1">
    <citation type="submission" date="2025-08" db="UniProtKB">
        <authorList>
            <consortium name="RefSeq"/>
        </authorList>
    </citation>
    <scope>IDENTIFICATION</scope>
    <source>
        <tissue evidence="2">Leaves</tissue>
    </source>
</reference>
<gene>
    <name evidence="2" type="primary">LOC140005233</name>
</gene>
<organism evidence="1 2">
    <name type="scientific">Coffea arabica</name>
    <name type="common">Arabian coffee</name>
    <dbReference type="NCBI Taxonomy" id="13443"/>
    <lineage>
        <taxon>Eukaryota</taxon>
        <taxon>Viridiplantae</taxon>
        <taxon>Streptophyta</taxon>
        <taxon>Embryophyta</taxon>
        <taxon>Tracheophyta</taxon>
        <taxon>Spermatophyta</taxon>
        <taxon>Magnoliopsida</taxon>
        <taxon>eudicotyledons</taxon>
        <taxon>Gunneridae</taxon>
        <taxon>Pentapetalae</taxon>
        <taxon>asterids</taxon>
        <taxon>lamiids</taxon>
        <taxon>Gentianales</taxon>
        <taxon>Rubiaceae</taxon>
        <taxon>Ixoroideae</taxon>
        <taxon>Gardenieae complex</taxon>
        <taxon>Bertiereae - Coffeeae clade</taxon>
        <taxon>Coffeeae</taxon>
        <taxon>Coffea</taxon>
    </lineage>
</organism>
<dbReference type="RefSeq" id="XP_071902010.1">
    <property type="nucleotide sequence ID" value="XM_072045909.1"/>
</dbReference>